<sequence>MGLEGPVPLDIEAQVPSTSGNQHVFQAGCLNCTFKDLTYRVTNNANKKEKIVLLNKVTGYLLPGHLSALMGPSGSSKTTLLDVLAGRKTVGAISGKVMFGGHHASKNFLRRYTGYVEQFDALIENLTVFEMLLYTAEMKIDMRVPFREKCRKVQAVIDQLALNTCRDTRIGSQVARGISGGQCKRTNIGIALVSNPRVLFLDEPTSGLDSYTANEVMTVVKSLVKSGMTICATIHSPTPYCFNLFDTLMILLRGNVVYFGENGPSAIHYFEEAFPEVTPFGSKGLYHNKAEWIVDLTTKADRDGKFMLFAERYGSSVLCCRNALLLAQTQEGDAAAASPEVQAELAIKRETANPMFWGVWTLLRYRMGRDIQDLSFLGPRIMDKLVLALIIMSLYWHVGANTAPSNVNNITAVLFLWTILPGYAAASYMPSIVLERPLFVRERNDGLYRPITYLVAKMIEELTIFFFLSLVVTSIVFAPCKLSGSYVLFWLSNLVTTSTGIALGYFIAAVSPNMDVANAALPAYVTVLLFFVGLLLRPQDQPNYWHWFSYLDFLKYAWSAQMINQFEGSHAISLDFQTVLKFYDLEHQSKWLHLLYETFFLFGFIFLAWVGLAFQRHVRR</sequence>
<feature type="transmembrane region" description="Helical" evidence="8">
    <location>
        <begin position="484"/>
        <end position="507"/>
    </location>
</feature>
<dbReference type="Pfam" id="PF00005">
    <property type="entry name" value="ABC_tran"/>
    <property type="match status" value="1"/>
</dbReference>
<accession>A0AAW1S8K1</accession>
<dbReference type="GO" id="GO:0140359">
    <property type="term" value="F:ABC-type transporter activity"/>
    <property type="evidence" value="ECO:0007669"/>
    <property type="project" value="InterPro"/>
</dbReference>
<dbReference type="Proteomes" id="UP001445335">
    <property type="component" value="Unassembled WGS sequence"/>
</dbReference>
<dbReference type="InterPro" id="IPR003439">
    <property type="entry name" value="ABC_transporter-like_ATP-bd"/>
</dbReference>
<keyword evidence="6 8" id="KW-1133">Transmembrane helix</keyword>
<evidence type="ECO:0000256" key="4">
    <source>
        <dbReference type="ARBA" id="ARBA00022741"/>
    </source>
</evidence>
<dbReference type="InterPro" id="IPR050352">
    <property type="entry name" value="ABCG_transporters"/>
</dbReference>
<feature type="transmembrane region" description="Helical" evidence="8">
    <location>
        <begin position="594"/>
        <end position="614"/>
    </location>
</feature>
<protein>
    <recommendedName>
        <fullName evidence="9">ABC transporter domain-containing protein</fullName>
    </recommendedName>
</protein>
<name>A0AAW1S8K1_9CHLO</name>
<keyword evidence="11" id="KW-1185">Reference proteome</keyword>
<evidence type="ECO:0000256" key="6">
    <source>
        <dbReference type="ARBA" id="ARBA00022989"/>
    </source>
</evidence>
<keyword evidence="2" id="KW-0813">Transport</keyword>
<keyword evidence="3 8" id="KW-0812">Transmembrane</keyword>
<dbReference type="SMART" id="SM00382">
    <property type="entry name" value="AAA"/>
    <property type="match status" value="1"/>
</dbReference>
<dbReference type="CDD" id="cd03213">
    <property type="entry name" value="ABCG_EPDR"/>
    <property type="match status" value="1"/>
</dbReference>
<evidence type="ECO:0000256" key="1">
    <source>
        <dbReference type="ARBA" id="ARBA00004141"/>
    </source>
</evidence>
<keyword evidence="5" id="KW-0067">ATP-binding</keyword>
<organism evidence="10 11">
    <name type="scientific">Elliptochloris bilobata</name>
    <dbReference type="NCBI Taxonomy" id="381761"/>
    <lineage>
        <taxon>Eukaryota</taxon>
        <taxon>Viridiplantae</taxon>
        <taxon>Chlorophyta</taxon>
        <taxon>core chlorophytes</taxon>
        <taxon>Trebouxiophyceae</taxon>
        <taxon>Trebouxiophyceae incertae sedis</taxon>
        <taxon>Elliptochloris clade</taxon>
        <taxon>Elliptochloris</taxon>
    </lineage>
</organism>
<feature type="domain" description="ABC transporter" evidence="9">
    <location>
        <begin position="32"/>
        <end position="278"/>
    </location>
</feature>
<comment type="caution">
    <text evidence="10">The sequence shown here is derived from an EMBL/GenBank/DDBJ whole genome shotgun (WGS) entry which is preliminary data.</text>
</comment>
<keyword evidence="7 8" id="KW-0472">Membrane</keyword>
<feature type="transmembrane region" description="Helical" evidence="8">
    <location>
        <begin position="454"/>
        <end position="478"/>
    </location>
</feature>
<reference evidence="10 11" key="1">
    <citation type="journal article" date="2024" name="Nat. Commun.">
        <title>Phylogenomics reveals the evolutionary origins of lichenization in chlorophyte algae.</title>
        <authorList>
            <person name="Puginier C."/>
            <person name="Libourel C."/>
            <person name="Otte J."/>
            <person name="Skaloud P."/>
            <person name="Haon M."/>
            <person name="Grisel S."/>
            <person name="Petersen M."/>
            <person name="Berrin J.G."/>
            <person name="Delaux P.M."/>
            <person name="Dal Grande F."/>
            <person name="Keller J."/>
        </authorList>
    </citation>
    <scope>NUCLEOTIDE SEQUENCE [LARGE SCALE GENOMIC DNA]</scope>
    <source>
        <strain evidence="10 11">SAG 245.80</strain>
    </source>
</reference>
<dbReference type="PANTHER" id="PTHR48041">
    <property type="entry name" value="ABC TRANSPORTER G FAMILY MEMBER 28"/>
    <property type="match status" value="1"/>
</dbReference>
<evidence type="ECO:0000313" key="10">
    <source>
        <dbReference type="EMBL" id="KAK9841773.1"/>
    </source>
</evidence>
<dbReference type="InterPro" id="IPR003593">
    <property type="entry name" value="AAA+_ATPase"/>
</dbReference>
<evidence type="ECO:0000256" key="5">
    <source>
        <dbReference type="ARBA" id="ARBA00022840"/>
    </source>
</evidence>
<dbReference type="Gene3D" id="3.40.50.300">
    <property type="entry name" value="P-loop containing nucleotide triphosphate hydrolases"/>
    <property type="match status" value="1"/>
</dbReference>
<dbReference type="PROSITE" id="PS50893">
    <property type="entry name" value="ABC_TRANSPORTER_2"/>
    <property type="match status" value="1"/>
</dbReference>
<evidence type="ECO:0000256" key="7">
    <source>
        <dbReference type="ARBA" id="ARBA00023136"/>
    </source>
</evidence>
<evidence type="ECO:0000256" key="3">
    <source>
        <dbReference type="ARBA" id="ARBA00022692"/>
    </source>
</evidence>
<dbReference type="EMBL" id="JALJOU010000010">
    <property type="protein sequence ID" value="KAK9841773.1"/>
    <property type="molecule type" value="Genomic_DNA"/>
</dbReference>
<gene>
    <name evidence="10" type="ORF">WJX81_002103</name>
</gene>
<dbReference type="InterPro" id="IPR027417">
    <property type="entry name" value="P-loop_NTPase"/>
</dbReference>
<keyword evidence="4" id="KW-0547">Nucleotide-binding</keyword>
<dbReference type="GO" id="GO:0016020">
    <property type="term" value="C:membrane"/>
    <property type="evidence" value="ECO:0007669"/>
    <property type="project" value="UniProtKB-SubCell"/>
</dbReference>
<evidence type="ECO:0000259" key="9">
    <source>
        <dbReference type="PROSITE" id="PS50893"/>
    </source>
</evidence>
<feature type="transmembrane region" description="Helical" evidence="8">
    <location>
        <begin position="410"/>
        <end position="434"/>
    </location>
</feature>
<feature type="transmembrane region" description="Helical" evidence="8">
    <location>
        <begin position="381"/>
        <end position="398"/>
    </location>
</feature>
<evidence type="ECO:0000256" key="2">
    <source>
        <dbReference type="ARBA" id="ARBA00022448"/>
    </source>
</evidence>
<dbReference type="GO" id="GO:0016887">
    <property type="term" value="F:ATP hydrolysis activity"/>
    <property type="evidence" value="ECO:0007669"/>
    <property type="project" value="InterPro"/>
</dbReference>
<dbReference type="SUPFAM" id="SSF52540">
    <property type="entry name" value="P-loop containing nucleoside triphosphate hydrolases"/>
    <property type="match status" value="1"/>
</dbReference>
<dbReference type="GO" id="GO:0005524">
    <property type="term" value="F:ATP binding"/>
    <property type="evidence" value="ECO:0007669"/>
    <property type="project" value="UniProtKB-KW"/>
</dbReference>
<dbReference type="PANTHER" id="PTHR48041:SF91">
    <property type="entry name" value="ABC TRANSPORTER G FAMILY MEMBER 28"/>
    <property type="match status" value="1"/>
</dbReference>
<dbReference type="InterPro" id="IPR013525">
    <property type="entry name" value="ABC2_TM"/>
</dbReference>
<dbReference type="Pfam" id="PF01061">
    <property type="entry name" value="ABC2_membrane"/>
    <property type="match status" value="1"/>
</dbReference>
<evidence type="ECO:0000256" key="8">
    <source>
        <dbReference type="SAM" id="Phobius"/>
    </source>
</evidence>
<evidence type="ECO:0000313" key="11">
    <source>
        <dbReference type="Proteomes" id="UP001445335"/>
    </source>
</evidence>
<proteinExistence type="predicted"/>
<comment type="subcellular location">
    <subcellularLocation>
        <location evidence="1">Membrane</location>
        <topology evidence="1">Multi-pass membrane protein</topology>
    </subcellularLocation>
</comment>
<dbReference type="AlphaFoldDB" id="A0AAW1S8K1"/>
<feature type="transmembrane region" description="Helical" evidence="8">
    <location>
        <begin position="519"/>
        <end position="536"/>
    </location>
</feature>